<evidence type="ECO:0000256" key="1">
    <source>
        <dbReference type="SAM" id="MobiDB-lite"/>
    </source>
</evidence>
<protein>
    <submittedName>
        <fullName evidence="2">Uncharacterized protein</fullName>
    </submittedName>
</protein>
<proteinExistence type="predicted"/>
<dbReference type="RefSeq" id="WP_344754713.1">
    <property type="nucleotide sequence ID" value="NZ_BAABAE010000003.1"/>
</dbReference>
<comment type="caution">
    <text evidence="2">The sequence shown here is derived from an EMBL/GenBank/DDBJ whole genome shotgun (WGS) entry which is preliminary data.</text>
</comment>
<dbReference type="Proteomes" id="UP001501004">
    <property type="component" value="Unassembled WGS sequence"/>
</dbReference>
<gene>
    <name evidence="2" type="ORF">GCM10022239_11800</name>
</gene>
<accession>A0ABP7FK15</accession>
<name>A0ABP7FK15_9MICO</name>
<evidence type="ECO:0000313" key="3">
    <source>
        <dbReference type="Proteomes" id="UP001501004"/>
    </source>
</evidence>
<reference evidence="3" key="1">
    <citation type="journal article" date="2019" name="Int. J. Syst. Evol. Microbiol.">
        <title>The Global Catalogue of Microorganisms (GCM) 10K type strain sequencing project: providing services to taxonomists for standard genome sequencing and annotation.</title>
        <authorList>
            <consortium name="The Broad Institute Genomics Platform"/>
            <consortium name="The Broad Institute Genome Sequencing Center for Infectious Disease"/>
            <person name="Wu L."/>
            <person name="Ma J."/>
        </authorList>
    </citation>
    <scope>NUCLEOTIDE SEQUENCE [LARGE SCALE GENOMIC DNA]</scope>
    <source>
        <strain evidence="3">JCM 16949</strain>
    </source>
</reference>
<evidence type="ECO:0000313" key="2">
    <source>
        <dbReference type="EMBL" id="GAA3737757.1"/>
    </source>
</evidence>
<keyword evidence="3" id="KW-1185">Reference proteome</keyword>
<feature type="compositionally biased region" description="Basic and acidic residues" evidence="1">
    <location>
        <begin position="8"/>
        <end position="27"/>
    </location>
</feature>
<sequence>MNLAGRDSYARKRERERRLSEPDGREHLTNHYDTALTLCGRLTGSALASHYYDELATTSLPTCADCTRIDELACLEADAAQRRPRGPFDPNPYRQTYLAAVERQIGSVTA</sequence>
<dbReference type="EMBL" id="BAABAE010000003">
    <property type="protein sequence ID" value="GAA3737757.1"/>
    <property type="molecule type" value="Genomic_DNA"/>
</dbReference>
<organism evidence="2 3">
    <name type="scientific">Leifsonella bigeumensis</name>
    <dbReference type="NCBI Taxonomy" id="433643"/>
    <lineage>
        <taxon>Bacteria</taxon>
        <taxon>Bacillati</taxon>
        <taxon>Actinomycetota</taxon>
        <taxon>Actinomycetes</taxon>
        <taxon>Micrococcales</taxon>
        <taxon>Microbacteriaceae</taxon>
        <taxon>Leifsonella</taxon>
    </lineage>
</organism>
<feature type="region of interest" description="Disordered" evidence="1">
    <location>
        <begin position="1"/>
        <end position="27"/>
    </location>
</feature>